<dbReference type="SUPFAM" id="SSF51713">
    <property type="entry name" value="tRNA-guanine transglycosylase"/>
    <property type="match status" value="1"/>
</dbReference>
<name>A0A2G9Z769_9BACT</name>
<dbReference type="HAMAP" id="MF_00168">
    <property type="entry name" value="Q_tRNA_Tgt"/>
    <property type="match status" value="1"/>
</dbReference>
<dbReference type="Pfam" id="PF01702">
    <property type="entry name" value="TGT"/>
    <property type="match status" value="1"/>
</dbReference>
<comment type="function">
    <text evidence="4">Catalyzes the base-exchange of a guanine (G) residue with the queuine precursor 7-aminomethyl-7-deazaguanine (PreQ1) at position 34 (anticodon wobble position) in tRNAs with GU(N) anticodons (tRNA-Asp, -Asn, -His and -Tyr). Catalysis occurs through a double-displacement mechanism. The nucleophile active site attacks the C1' of nucleotide 34 to detach the guanine base from the RNA, forming a covalent enzyme-RNA intermediate. The proton acceptor active site deprotonates the incoming PreQ1, allowing a nucleophilic attack on the C1' of the ribose to form the product. After dissociation, two additional enzymatic reactions on the tRNA convert PreQ1 to queuine (Q), resulting in the hypermodified nucleoside queuosine (7-(((4,5-cis-dihydroxy-2-cyclopenten-1-yl)amino)methyl)-7-deazaguanosine).</text>
</comment>
<keyword evidence="1 4" id="KW-0328">Glycosyltransferase</keyword>
<evidence type="ECO:0000259" key="5">
    <source>
        <dbReference type="Pfam" id="PF01702"/>
    </source>
</evidence>
<dbReference type="InterPro" id="IPR002616">
    <property type="entry name" value="tRNA_ribo_trans-like"/>
</dbReference>
<evidence type="ECO:0000313" key="7">
    <source>
        <dbReference type="Proteomes" id="UP000231235"/>
    </source>
</evidence>
<dbReference type="AlphaFoldDB" id="A0A2G9Z769"/>
<comment type="similarity">
    <text evidence="4">Belongs to the queuine tRNA-ribosyltransferase family.</text>
</comment>
<keyword evidence="3 4" id="KW-0819">tRNA processing</keyword>
<comment type="subunit">
    <text evidence="4">Homodimer. Within each dimer, one monomer is responsible for RNA recognition and catalysis, while the other monomer binds to the replacement base PreQ1.</text>
</comment>
<reference evidence="6 7" key="1">
    <citation type="submission" date="2017-09" db="EMBL/GenBank/DDBJ databases">
        <title>Depth-based differentiation of microbial function through sediment-hosted aquifers and enrichment of novel symbionts in the deep terrestrial subsurface.</title>
        <authorList>
            <person name="Probst A.J."/>
            <person name="Ladd B."/>
            <person name="Jarett J.K."/>
            <person name="Geller-Mcgrath D.E."/>
            <person name="Sieber C.M."/>
            <person name="Emerson J.B."/>
            <person name="Anantharaman K."/>
            <person name="Thomas B.C."/>
            <person name="Malmstrom R."/>
            <person name="Stieglmeier M."/>
            <person name="Klingl A."/>
            <person name="Woyke T."/>
            <person name="Ryan C.M."/>
            <person name="Banfield J.F."/>
        </authorList>
    </citation>
    <scope>NUCLEOTIDE SEQUENCE [LARGE SCALE GENOMIC DNA]</scope>
    <source>
        <strain evidence="6">CG23_combo_of_CG06-09_8_20_14_all_39_39</strain>
    </source>
</reference>
<comment type="catalytic activity">
    <reaction evidence="4">
        <text>7-aminomethyl-7-carbaguanine + guanosine(34) in tRNA = 7-aminomethyl-7-carbaguanosine(34) in tRNA + guanine</text>
        <dbReference type="Rhea" id="RHEA:24104"/>
        <dbReference type="Rhea" id="RHEA-COMP:10341"/>
        <dbReference type="Rhea" id="RHEA-COMP:10342"/>
        <dbReference type="ChEBI" id="CHEBI:16235"/>
        <dbReference type="ChEBI" id="CHEBI:58703"/>
        <dbReference type="ChEBI" id="CHEBI:74269"/>
        <dbReference type="ChEBI" id="CHEBI:82833"/>
        <dbReference type="EC" id="2.4.2.29"/>
    </reaction>
</comment>
<evidence type="ECO:0000256" key="2">
    <source>
        <dbReference type="ARBA" id="ARBA00022679"/>
    </source>
</evidence>
<comment type="caution">
    <text evidence="6">The sequence shown here is derived from an EMBL/GenBank/DDBJ whole genome shotgun (WGS) entry which is preliminary data.</text>
</comment>
<dbReference type="NCBIfam" id="TIGR00430">
    <property type="entry name" value="Q_tRNA_tgt"/>
    <property type="match status" value="1"/>
</dbReference>
<evidence type="ECO:0000313" key="6">
    <source>
        <dbReference type="EMBL" id="PIP29002.1"/>
    </source>
</evidence>
<keyword evidence="4" id="KW-0671">Queuosine biosynthesis</keyword>
<feature type="binding site" evidence="4">
    <location>
        <position position="151"/>
    </location>
    <ligand>
        <name>substrate</name>
    </ligand>
</feature>
<feature type="active site" description="Proton acceptor" evidence="4">
    <location>
        <position position="90"/>
    </location>
</feature>
<dbReference type="InterPro" id="IPR050076">
    <property type="entry name" value="ArchSynthase1/Queuine_TRR"/>
</dbReference>
<feature type="binding site" evidence="4">
    <location>
        <position position="225"/>
    </location>
    <ligand>
        <name>substrate</name>
    </ligand>
</feature>
<keyword evidence="2 4" id="KW-0808">Transferase</keyword>
<evidence type="ECO:0000256" key="4">
    <source>
        <dbReference type="HAMAP-Rule" id="MF_00168"/>
    </source>
</evidence>
<feature type="domain" description="tRNA-guanine(15) transglycosylase-like" evidence="5">
    <location>
        <begin position="11"/>
        <end position="371"/>
    </location>
</feature>
<dbReference type="PANTHER" id="PTHR46499:SF1">
    <property type="entry name" value="QUEUINE TRNA-RIBOSYLTRANSFERASE"/>
    <property type="match status" value="1"/>
</dbReference>
<protein>
    <recommendedName>
        <fullName evidence="4">Queuine tRNA-ribosyltransferase</fullName>
        <ecNumber evidence="4">2.4.2.29</ecNumber>
    </recommendedName>
    <alternativeName>
        <fullName evidence="4">Guanine insertion enzyme</fullName>
    </alternativeName>
    <alternativeName>
        <fullName evidence="4">tRNA-guanine transglycosylase</fullName>
    </alternativeName>
</protein>
<feature type="active site" description="Nucleophile" evidence="4">
    <location>
        <position position="275"/>
    </location>
</feature>
<dbReference type="Gene3D" id="3.20.20.105">
    <property type="entry name" value="Queuine tRNA-ribosyltransferase-like"/>
    <property type="match status" value="1"/>
</dbReference>
<dbReference type="EC" id="2.4.2.29" evidence="4"/>
<feature type="binding site" evidence="4">
    <location>
        <position position="198"/>
    </location>
    <ligand>
        <name>substrate</name>
    </ligand>
</feature>
<dbReference type="GO" id="GO:0005737">
    <property type="term" value="C:cytoplasm"/>
    <property type="evidence" value="ECO:0007669"/>
    <property type="project" value="TreeGrafter"/>
</dbReference>
<accession>A0A2G9Z769</accession>
<dbReference type="GO" id="GO:0008616">
    <property type="term" value="P:tRNA queuosine(34) biosynthetic process"/>
    <property type="evidence" value="ECO:0007669"/>
    <property type="project" value="UniProtKB-UniRule"/>
</dbReference>
<feature type="binding site" evidence="4">
    <location>
        <begin position="90"/>
        <end position="94"/>
    </location>
    <ligand>
        <name>substrate</name>
    </ligand>
</feature>
<sequence>MFEIIKHSKKSKARLGILKTSHGNIATPFFMPIATKGSVKAVSSEEMAELGSQILLANTYHLYLQPGIKILKKFGGLHKFMNWSGPILTDSGGYQVFSLSEKTREAVSLRKITSRGVEFQSFIDGSKHLFTPEKVQDIQDIIGSDIKMVLDVCSPYPCAKSQAEKDLEITHNWAERSLKKHKTQGAPPKKSLLFGIVQGSVYKDLRIKSAKFLSQLNFDGLAIGGLAVGEPNKKMYQVLDYLMDYLPENKPRYLMGVGRPENIIEAVKRGVDMFDCVIPTREARHGRLYQMQKSKVKSQNFGKDFYRILNITNSKFSHSKQLLSSGYTFGYLRHLFKAGEPLAIRLATLHNLKFFLDLFRQMRLNISRGKL</sequence>
<feature type="region of interest" description="RNA binding; important for wobble base 34 recognition" evidence="4">
    <location>
        <begin position="280"/>
        <end position="284"/>
    </location>
</feature>
<organism evidence="6 7">
    <name type="scientific">Candidatus Kuenenbacteria bacterium CG23_combo_of_CG06-09_8_20_14_all_39_39</name>
    <dbReference type="NCBI Taxonomy" id="1974623"/>
    <lineage>
        <taxon>Bacteria</taxon>
        <taxon>Candidatus Kueneniibacteriota</taxon>
    </lineage>
</organism>
<comment type="caution">
    <text evidence="4">Lacks conserved residue(s) required for the propagation of feature annotation.</text>
</comment>
<dbReference type="InterPro" id="IPR004803">
    <property type="entry name" value="TGT"/>
</dbReference>
<dbReference type="GO" id="GO:0008479">
    <property type="term" value="F:tRNA-guanosine(34) queuine transglycosylase activity"/>
    <property type="evidence" value="ECO:0007669"/>
    <property type="project" value="UniProtKB-UniRule"/>
</dbReference>
<dbReference type="EMBL" id="PCRX01000028">
    <property type="protein sequence ID" value="PIP29002.1"/>
    <property type="molecule type" value="Genomic_DNA"/>
</dbReference>
<dbReference type="NCBIfam" id="TIGR00449">
    <property type="entry name" value="tgt_general"/>
    <property type="match status" value="1"/>
</dbReference>
<dbReference type="Proteomes" id="UP000231235">
    <property type="component" value="Unassembled WGS sequence"/>
</dbReference>
<dbReference type="UniPathway" id="UPA00392"/>
<feature type="region of interest" description="RNA binding" evidence="4">
    <location>
        <begin position="256"/>
        <end position="262"/>
    </location>
</feature>
<dbReference type="PANTHER" id="PTHR46499">
    <property type="entry name" value="QUEUINE TRNA-RIBOSYLTRANSFERASE"/>
    <property type="match status" value="1"/>
</dbReference>
<evidence type="ECO:0000256" key="3">
    <source>
        <dbReference type="ARBA" id="ARBA00022694"/>
    </source>
</evidence>
<gene>
    <name evidence="4" type="primary">tgt</name>
    <name evidence="6" type="ORF">COX28_01575</name>
</gene>
<comment type="pathway">
    <text evidence="4">tRNA modification; tRNA-queuosine biosynthesis.</text>
</comment>
<evidence type="ECO:0000256" key="1">
    <source>
        <dbReference type="ARBA" id="ARBA00022676"/>
    </source>
</evidence>
<dbReference type="InterPro" id="IPR036511">
    <property type="entry name" value="TGT-like_sf"/>
</dbReference>
<proteinExistence type="inferred from homology"/>